<keyword evidence="2" id="KW-0472">Membrane</keyword>
<dbReference type="RefSeq" id="WP_183684832.1">
    <property type="nucleotide sequence ID" value="NZ_JACHHH010000015.1"/>
</dbReference>
<keyword evidence="2" id="KW-0812">Transmembrane</keyword>
<reference evidence="3 4" key="1">
    <citation type="submission" date="2020-08" db="EMBL/GenBank/DDBJ databases">
        <title>Genomic Encyclopedia of Type Strains, Phase IV (KMG-IV): sequencing the most valuable type-strain genomes for metagenomic binning, comparative biology and taxonomic classification.</title>
        <authorList>
            <person name="Goeker M."/>
        </authorList>
    </citation>
    <scope>NUCLEOTIDE SEQUENCE [LARGE SCALE GENOMIC DNA]</scope>
    <source>
        <strain evidence="3 4">DSM 17245</strain>
    </source>
</reference>
<evidence type="ECO:0000256" key="2">
    <source>
        <dbReference type="SAM" id="Phobius"/>
    </source>
</evidence>
<feature type="compositionally biased region" description="Basic and acidic residues" evidence="1">
    <location>
        <begin position="689"/>
        <end position="700"/>
    </location>
</feature>
<proteinExistence type="predicted"/>
<feature type="compositionally biased region" description="Polar residues" evidence="1">
    <location>
        <begin position="674"/>
        <end position="687"/>
    </location>
</feature>
<organism evidence="3 4">
    <name type="scientific">Oribacterium sinus</name>
    <dbReference type="NCBI Taxonomy" id="237576"/>
    <lineage>
        <taxon>Bacteria</taxon>
        <taxon>Bacillati</taxon>
        <taxon>Bacillota</taxon>
        <taxon>Clostridia</taxon>
        <taxon>Lachnospirales</taxon>
        <taxon>Lachnospiraceae</taxon>
        <taxon>Oribacterium</taxon>
    </lineage>
</organism>
<dbReference type="GeneID" id="85015867"/>
<evidence type="ECO:0000313" key="4">
    <source>
        <dbReference type="Proteomes" id="UP000522163"/>
    </source>
</evidence>
<gene>
    <name evidence="3" type="ORF">HNQ46_002357</name>
</gene>
<dbReference type="Proteomes" id="UP000522163">
    <property type="component" value="Unassembled WGS sequence"/>
</dbReference>
<protein>
    <submittedName>
        <fullName evidence="3">Uncharacterized protein</fullName>
    </submittedName>
</protein>
<evidence type="ECO:0000256" key="1">
    <source>
        <dbReference type="SAM" id="MobiDB-lite"/>
    </source>
</evidence>
<feature type="compositionally biased region" description="Basic and acidic residues" evidence="1">
    <location>
        <begin position="636"/>
        <end position="656"/>
    </location>
</feature>
<comment type="caution">
    <text evidence="3">The sequence shown here is derived from an EMBL/GenBank/DDBJ whole genome shotgun (WGS) entry which is preliminary data.</text>
</comment>
<keyword evidence="2" id="KW-1133">Transmembrane helix</keyword>
<evidence type="ECO:0000313" key="3">
    <source>
        <dbReference type="EMBL" id="MBB6042358.1"/>
    </source>
</evidence>
<accession>A0A7W9SHL9</accession>
<feature type="transmembrane region" description="Helical" evidence="2">
    <location>
        <begin position="539"/>
        <end position="560"/>
    </location>
</feature>
<feature type="region of interest" description="Disordered" evidence="1">
    <location>
        <begin position="619"/>
        <end position="700"/>
    </location>
</feature>
<sequence length="791" mass="88308">MDSRYQSYLEANVQGFGKAISLSGSSAEGKNSLIEPLVLRQEVFEYSELSVPINTLEEGLNIKELLDYYHKKNPLQICKNLLDSGNNVIDITDSAINMAKSLKEYCDEAKKYVESLTKYKEARKAYDNAYQALEEARSRKDNGEEISLDSYISEVDSKARAFGTATDDLKERLSSLKEKERDFLKSREKYAKGLDELLSNTQEYYKNKYKNKYGKDTIEDPFFATYNVMNNQAQKFIDNQQKEIYNDGQEDDEKLEAQAKKLESYSAEADDKIEGYIVLSEAESIDKITAALYGEMENTIKGSDSTIDLVRSLKDLLYQIIGTKVLYDGSLDSNLDPSELINQSGVLDLGTAEITDSVVNLLSSIWQFLMAAADGDFFATLTALGTFLKSLVTFFKGIFDWASSRLQNLGRLLSGGESLGKNFLLYGYGVYNMPNRTNYSDGSSLTGYEYSNIFEMAGGTYNIGFLDGDFWHYPKMDNVEGRDKLYKGAELEYLLTGSNSEKGAQVGTFFNGFLLRLVSNLPAIASSDWITETSVTGPFVVVVFVILLLLESFIDMILLVNKQSVSLIKMKAYMSTEGISNFIEDFSKCRGLNDETAKQIKKGTQDTADKIAAEAKNKINSTFGGTTESSEESDNNDSKTENAESKATKDTTKPDNDNSNSENNASKATKDSTKPQNDNSNSGNTVPQEPKETTATEAMGLKDEKGLMKLDYGEHCLILMLLGTNQDQYLMRLQNLVQLEAKEKYKEKTDYHLSKAYTGITATTEYQLNEFVPITKSTGGFKLDCTKTLGY</sequence>
<dbReference type="EMBL" id="JACHHH010000015">
    <property type="protein sequence ID" value="MBB6042358.1"/>
    <property type="molecule type" value="Genomic_DNA"/>
</dbReference>
<name>A0A7W9SHL9_9FIRM</name>
<dbReference type="AlphaFoldDB" id="A0A7W9SHL9"/>